<keyword evidence="2" id="KW-1133">Transmembrane helix</keyword>
<dbReference type="Pfam" id="PF00168">
    <property type="entry name" value="C2"/>
    <property type="match status" value="1"/>
</dbReference>
<dbReference type="GeneID" id="25727754"/>
<keyword evidence="5" id="KW-1185">Reference proteome</keyword>
<evidence type="ECO:0000259" key="3">
    <source>
        <dbReference type="PROSITE" id="PS50004"/>
    </source>
</evidence>
<keyword evidence="2" id="KW-0472">Membrane</keyword>
<dbReference type="PANTHER" id="PTHR47264:SF3">
    <property type="entry name" value="SYNAPTOTAGMIN-5 ISOFORM X1"/>
    <property type="match status" value="1"/>
</dbReference>
<organism evidence="4 5">
    <name type="scientific">Monoraphidium neglectum</name>
    <dbReference type="NCBI Taxonomy" id="145388"/>
    <lineage>
        <taxon>Eukaryota</taxon>
        <taxon>Viridiplantae</taxon>
        <taxon>Chlorophyta</taxon>
        <taxon>core chlorophytes</taxon>
        <taxon>Chlorophyceae</taxon>
        <taxon>CS clade</taxon>
        <taxon>Sphaeropleales</taxon>
        <taxon>Selenastraceae</taxon>
        <taxon>Monoraphidium</taxon>
    </lineage>
</organism>
<dbReference type="PROSITE" id="PS50004">
    <property type="entry name" value="C2"/>
    <property type="match status" value="1"/>
</dbReference>
<dbReference type="InterPro" id="IPR000008">
    <property type="entry name" value="C2_dom"/>
</dbReference>
<gene>
    <name evidence="4" type="ORF">MNEG_10578</name>
</gene>
<evidence type="ECO:0000256" key="1">
    <source>
        <dbReference type="SAM" id="MobiDB-lite"/>
    </source>
</evidence>
<dbReference type="InterPro" id="IPR035892">
    <property type="entry name" value="C2_domain_sf"/>
</dbReference>
<feature type="region of interest" description="Disordered" evidence="1">
    <location>
        <begin position="1"/>
        <end position="61"/>
    </location>
</feature>
<dbReference type="EMBL" id="KK102594">
    <property type="protein sequence ID" value="KIY97382.1"/>
    <property type="molecule type" value="Genomic_DNA"/>
</dbReference>
<dbReference type="SUPFAM" id="SSF49562">
    <property type="entry name" value="C2 domain (Calcium/lipid-binding domain, CaLB)"/>
    <property type="match status" value="1"/>
</dbReference>
<feature type="transmembrane region" description="Helical" evidence="2">
    <location>
        <begin position="95"/>
        <end position="127"/>
    </location>
</feature>
<reference evidence="4 5" key="1">
    <citation type="journal article" date="2013" name="BMC Genomics">
        <title>Reconstruction of the lipid metabolism for the microalga Monoraphidium neglectum from its genome sequence reveals characteristics suitable for biofuel production.</title>
        <authorList>
            <person name="Bogen C."/>
            <person name="Al-Dilaimi A."/>
            <person name="Albersmeier A."/>
            <person name="Wichmann J."/>
            <person name="Grundmann M."/>
            <person name="Rupp O."/>
            <person name="Lauersen K.J."/>
            <person name="Blifernez-Klassen O."/>
            <person name="Kalinowski J."/>
            <person name="Goesmann A."/>
            <person name="Mussgnug J.H."/>
            <person name="Kruse O."/>
        </authorList>
    </citation>
    <scope>NUCLEOTIDE SEQUENCE [LARGE SCALE GENOMIC DNA]</scope>
    <source>
        <strain evidence="4 5">SAG 48.87</strain>
    </source>
</reference>
<dbReference type="Gene3D" id="2.60.40.150">
    <property type="entry name" value="C2 domain"/>
    <property type="match status" value="1"/>
</dbReference>
<dbReference type="Proteomes" id="UP000054498">
    <property type="component" value="Unassembled WGS sequence"/>
</dbReference>
<dbReference type="RefSeq" id="XP_013896402.1">
    <property type="nucleotide sequence ID" value="XM_014040948.1"/>
</dbReference>
<sequence>MQAIRTQRGSLPQASTRLPPLVPRPPPLPRRRVVQRRPRGAAGAVDPAHGAAGADGVANGDGGGDNAVDGIVVEFSHNVFEALPPPPNVGRKRQVAALVAGAMIEFTATGAVVWAPLAAALAVILLAPSRRQLQQREAEVAALAAERARVDLLSRMPVTPAEAAQCSAEAVSRPQARADLLAGPVRQAAGRSAHVAGVSLAVLMVGCAQDAIANAAPRGWTLAISDVSLGTDAVQLSDFQAYGDPATGRLTAVDCRMVLNSDTMKVVVRGSSPIAAFTATVSGIRMAGDLRITPRLDQRILLWGFKRAPSTNVKLAVKGPIGGADLSQFQFIQAVATTINLHIESLVGLPRTLGRRRATTQLAVVAVENISKQRAATARELAVGPGSRQVAVMETVKLELPRKEGLVRLELRDLSAGGRRLGTALLWVSAAPDGSTLFWGHSRSGEALARRWGPSDRPWRVSLPLEGEGVGRLAEVKLGVGVEPWTYKQPLVPTSYRSTGPHTVVLQVVEARYLGGQPGPPPGVGSNPFVQLQYDQSAYATAVAYGTTSPVFLETFAFAENASMLTRRVRLEAWSAPPA</sequence>
<feature type="domain" description="C2" evidence="3">
    <location>
        <begin position="486"/>
        <end position="579"/>
    </location>
</feature>
<keyword evidence="2" id="KW-0812">Transmembrane</keyword>
<feature type="compositionally biased region" description="Basic residues" evidence="1">
    <location>
        <begin position="29"/>
        <end position="39"/>
    </location>
</feature>
<dbReference type="OrthoDB" id="270970at2759"/>
<accession>A0A0D2JCH1</accession>
<evidence type="ECO:0000313" key="5">
    <source>
        <dbReference type="Proteomes" id="UP000054498"/>
    </source>
</evidence>
<dbReference type="AlphaFoldDB" id="A0A0D2JCH1"/>
<dbReference type="KEGG" id="mng:MNEG_10578"/>
<feature type="compositionally biased region" description="Polar residues" evidence="1">
    <location>
        <begin position="1"/>
        <end position="16"/>
    </location>
</feature>
<evidence type="ECO:0000256" key="2">
    <source>
        <dbReference type="SAM" id="Phobius"/>
    </source>
</evidence>
<name>A0A0D2JCH1_9CHLO</name>
<evidence type="ECO:0000313" key="4">
    <source>
        <dbReference type="EMBL" id="KIY97382.1"/>
    </source>
</evidence>
<dbReference type="PANTHER" id="PTHR47264">
    <property type="entry name" value="OS01G0128800 PROTEIN"/>
    <property type="match status" value="1"/>
</dbReference>
<feature type="non-terminal residue" evidence="4">
    <location>
        <position position="579"/>
    </location>
</feature>
<feature type="compositionally biased region" description="Low complexity" evidence="1">
    <location>
        <begin position="40"/>
        <end position="58"/>
    </location>
</feature>
<dbReference type="CDD" id="cd21669">
    <property type="entry name" value="SMP_SF"/>
    <property type="match status" value="1"/>
</dbReference>
<proteinExistence type="predicted"/>
<protein>
    <recommendedName>
        <fullName evidence="3">C2 domain-containing protein</fullName>
    </recommendedName>
</protein>